<reference evidence="1" key="1">
    <citation type="journal article" date="2021" name="Vet Sci">
        <title>O-Serogroups and Pathovirotypes of Escherichia coli Isolated from Post-Weaning Piglets Showing Diarrhoea and/or Oedema in South Korea.</title>
        <authorList>
            <person name="Byun J.W."/>
            <person name="Moon B.Y."/>
            <person name="Do K.H."/>
            <person name="Lee K."/>
            <person name="Lee H.Y."/>
            <person name="Kim W.I."/>
            <person name="So B."/>
            <person name="Lee W.K."/>
        </authorList>
    </citation>
    <scope>NUCLEOTIDE SEQUENCE</scope>
    <source>
        <strain evidence="1">84/14</strain>
    </source>
</reference>
<gene>
    <name evidence="1" type="ORF">OYG11_12550</name>
</gene>
<dbReference type="AlphaFoldDB" id="A0A9Q4DK90"/>
<organism evidence="1 2">
    <name type="scientific">Actinobacillus pleuropneumoniae</name>
    <name type="common">Haemophilus pleuropneumoniae</name>
    <dbReference type="NCBI Taxonomy" id="715"/>
    <lineage>
        <taxon>Bacteria</taxon>
        <taxon>Pseudomonadati</taxon>
        <taxon>Pseudomonadota</taxon>
        <taxon>Gammaproteobacteria</taxon>
        <taxon>Pasteurellales</taxon>
        <taxon>Pasteurellaceae</taxon>
        <taxon>Actinobacillus</taxon>
    </lineage>
</organism>
<dbReference type="EMBL" id="JAPQFC010001132">
    <property type="protein sequence ID" value="MCY6525025.1"/>
    <property type="molecule type" value="Genomic_DNA"/>
</dbReference>
<reference evidence="1" key="2">
    <citation type="submission" date="2022-12" db="EMBL/GenBank/DDBJ databases">
        <authorList>
            <person name="Kardos G."/>
            <person name="Sarkozi R."/>
            <person name="Laczko L."/>
            <person name="Marton S."/>
            <person name="Makrai L."/>
            <person name="Banyai K."/>
            <person name="Fodor L."/>
        </authorList>
    </citation>
    <scope>NUCLEOTIDE SEQUENCE</scope>
    <source>
        <strain evidence="1">84/14</strain>
    </source>
</reference>
<dbReference type="Proteomes" id="UP001077788">
    <property type="component" value="Unassembled WGS sequence"/>
</dbReference>
<feature type="non-terminal residue" evidence="1">
    <location>
        <position position="93"/>
    </location>
</feature>
<comment type="caution">
    <text evidence="1">The sequence shown here is derived from an EMBL/GenBank/DDBJ whole genome shotgun (WGS) entry which is preliminary data.</text>
</comment>
<protein>
    <submittedName>
        <fullName evidence="1">Uncharacterized protein</fullName>
    </submittedName>
</protein>
<name>A0A9Q4DK90_ACTPL</name>
<evidence type="ECO:0000313" key="2">
    <source>
        <dbReference type="Proteomes" id="UP001077788"/>
    </source>
</evidence>
<sequence>MTKAQITKFNQLFIKANTVQVPPINYVYLNQLGLDLVDMISPILGYDSVEYVDETIMHLMLMFSPGRKPVCYDYATYISDKMHEQLMNLSRER</sequence>
<dbReference type="RefSeq" id="WP_267992334.1">
    <property type="nucleotide sequence ID" value="NZ_JAPQFC010001132.1"/>
</dbReference>
<proteinExistence type="predicted"/>
<accession>A0A9Q4DK90</accession>
<evidence type="ECO:0000313" key="1">
    <source>
        <dbReference type="EMBL" id="MCY6525025.1"/>
    </source>
</evidence>